<feature type="domain" description="Major facilitator superfamily (MFS) profile" evidence="8">
    <location>
        <begin position="131"/>
        <end position="586"/>
    </location>
</feature>
<comment type="caution">
    <text evidence="9">The sequence shown here is derived from an EMBL/GenBank/DDBJ whole genome shotgun (WGS) entry which is preliminary data.</text>
</comment>
<keyword evidence="5 7" id="KW-0472">Membrane</keyword>
<feature type="transmembrane region" description="Helical" evidence="7">
    <location>
        <begin position="535"/>
        <end position="553"/>
    </location>
</feature>
<dbReference type="GO" id="GO:0022857">
    <property type="term" value="F:transmembrane transporter activity"/>
    <property type="evidence" value="ECO:0007669"/>
    <property type="project" value="InterPro"/>
</dbReference>
<dbReference type="Gene3D" id="1.20.1720.10">
    <property type="entry name" value="Multidrug resistance protein D"/>
    <property type="match status" value="1"/>
</dbReference>
<accession>A0A8H8D1D6</accession>
<dbReference type="AlphaFoldDB" id="A0A8H8D1D6"/>
<dbReference type="Pfam" id="PF07690">
    <property type="entry name" value="MFS_1"/>
    <property type="match status" value="1"/>
</dbReference>
<evidence type="ECO:0000256" key="2">
    <source>
        <dbReference type="ARBA" id="ARBA00022448"/>
    </source>
</evidence>
<name>A0A8H8D1D6_AJECA</name>
<feature type="region of interest" description="Disordered" evidence="6">
    <location>
        <begin position="73"/>
        <end position="119"/>
    </location>
</feature>
<dbReference type="InterPro" id="IPR036259">
    <property type="entry name" value="MFS_trans_sf"/>
</dbReference>
<evidence type="ECO:0000256" key="5">
    <source>
        <dbReference type="ARBA" id="ARBA00023136"/>
    </source>
</evidence>
<evidence type="ECO:0000256" key="4">
    <source>
        <dbReference type="ARBA" id="ARBA00022989"/>
    </source>
</evidence>
<dbReference type="EMBL" id="JAEVHI010000003">
    <property type="protein sequence ID" value="KAG5296298.1"/>
    <property type="molecule type" value="Genomic_DNA"/>
</dbReference>
<feature type="transmembrane region" description="Helical" evidence="7">
    <location>
        <begin position="559"/>
        <end position="579"/>
    </location>
</feature>
<dbReference type="InterPro" id="IPR020846">
    <property type="entry name" value="MFS_dom"/>
</dbReference>
<dbReference type="PANTHER" id="PTHR23502">
    <property type="entry name" value="MAJOR FACILITATOR SUPERFAMILY"/>
    <property type="match status" value="1"/>
</dbReference>
<feature type="transmembrane region" description="Helical" evidence="7">
    <location>
        <begin position="162"/>
        <end position="185"/>
    </location>
</feature>
<gene>
    <name evidence="9" type="ORF">I7I52_06908</name>
</gene>
<dbReference type="Gene3D" id="1.20.1250.20">
    <property type="entry name" value="MFS general substrate transporter like domains"/>
    <property type="match status" value="1"/>
</dbReference>
<feature type="transmembrane region" description="Helical" evidence="7">
    <location>
        <begin position="222"/>
        <end position="243"/>
    </location>
</feature>
<keyword evidence="3 7" id="KW-0812">Transmembrane</keyword>
<proteinExistence type="predicted"/>
<keyword evidence="4 7" id="KW-1133">Transmembrane helix</keyword>
<evidence type="ECO:0000256" key="1">
    <source>
        <dbReference type="ARBA" id="ARBA00004141"/>
    </source>
</evidence>
<dbReference type="OrthoDB" id="440553at2759"/>
<keyword evidence="2" id="KW-0813">Transport</keyword>
<dbReference type="FunFam" id="1.20.1720.10:FF:000009">
    <property type="entry name" value="MFS multidrug transporter"/>
    <property type="match status" value="1"/>
</dbReference>
<feature type="transmembrane region" description="Helical" evidence="7">
    <location>
        <begin position="493"/>
        <end position="514"/>
    </location>
</feature>
<feature type="transmembrane region" description="Helical" evidence="7">
    <location>
        <begin position="409"/>
        <end position="432"/>
    </location>
</feature>
<feature type="transmembrane region" description="Helical" evidence="7">
    <location>
        <begin position="469"/>
        <end position="487"/>
    </location>
</feature>
<protein>
    <submittedName>
        <fullName evidence="9">MFS transporter</fullName>
    </submittedName>
</protein>
<dbReference type="SUPFAM" id="SSF103473">
    <property type="entry name" value="MFS general substrate transporter"/>
    <property type="match status" value="1"/>
</dbReference>
<feature type="transmembrane region" description="Helical" evidence="7">
    <location>
        <begin position="197"/>
        <end position="216"/>
    </location>
</feature>
<evidence type="ECO:0000256" key="3">
    <source>
        <dbReference type="ARBA" id="ARBA00022692"/>
    </source>
</evidence>
<dbReference type="Proteomes" id="UP000670092">
    <property type="component" value="Unassembled WGS sequence"/>
</dbReference>
<evidence type="ECO:0000256" key="6">
    <source>
        <dbReference type="SAM" id="MobiDB-lite"/>
    </source>
</evidence>
<dbReference type="PANTHER" id="PTHR23502:SF51">
    <property type="entry name" value="QUINIDINE RESISTANCE PROTEIN 1-RELATED"/>
    <property type="match status" value="1"/>
</dbReference>
<reference evidence="9 10" key="1">
    <citation type="submission" date="2021-01" db="EMBL/GenBank/DDBJ databases">
        <title>Chromosome-level genome assembly of a human fungal pathogen reveals clustering of transcriptionally co-regulated genes.</title>
        <authorList>
            <person name="Voorhies M."/>
            <person name="Cohen S."/>
            <person name="Shea T.P."/>
            <person name="Petrus S."/>
            <person name="Munoz J.F."/>
            <person name="Poplawski S."/>
            <person name="Goldman W.E."/>
            <person name="Michael T."/>
            <person name="Cuomo C.A."/>
            <person name="Sil A."/>
            <person name="Beyhan S."/>
        </authorList>
    </citation>
    <scope>NUCLEOTIDE SEQUENCE [LARGE SCALE GENOMIC DNA]</scope>
    <source>
        <strain evidence="9 10">G184AR</strain>
    </source>
</reference>
<feature type="transmembrane region" description="Helical" evidence="7">
    <location>
        <begin position="375"/>
        <end position="397"/>
    </location>
</feature>
<dbReference type="GO" id="GO:0005886">
    <property type="term" value="C:plasma membrane"/>
    <property type="evidence" value="ECO:0007669"/>
    <property type="project" value="TreeGrafter"/>
</dbReference>
<evidence type="ECO:0000259" key="8">
    <source>
        <dbReference type="PROSITE" id="PS50850"/>
    </source>
</evidence>
<feature type="transmembrane region" description="Helical" evidence="7">
    <location>
        <begin position="130"/>
        <end position="150"/>
    </location>
</feature>
<evidence type="ECO:0000256" key="7">
    <source>
        <dbReference type="SAM" id="Phobius"/>
    </source>
</evidence>
<dbReference type="VEuPathDB" id="FungiDB:I7I52_06908"/>
<dbReference type="CDD" id="cd17323">
    <property type="entry name" value="MFS_Tpo1_MDR_like"/>
    <property type="match status" value="1"/>
</dbReference>
<evidence type="ECO:0000313" key="10">
    <source>
        <dbReference type="Proteomes" id="UP000670092"/>
    </source>
</evidence>
<organism evidence="9 10">
    <name type="scientific">Ajellomyces capsulatus</name>
    <name type="common">Darling's disease fungus</name>
    <name type="synonym">Histoplasma capsulatum</name>
    <dbReference type="NCBI Taxonomy" id="5037"/>
    <lineage>
        <taxon>Eukaryota</taxon>
        <taxon>Fungi</taxon>
        <taxon>Dikarya</taxon>
        <taxon>Ascomycota</taxon>
        <taxon>Pezizomycotina</taxon>
        <taxon>Eurotiomycetes</taxon>
        <taxon>Eurotiomycetidae</taxon>
        <taxon>Onygenales</taxon>
        <taxon>Ajellomycetaceae</taxon>
        <taxon>Histoplasma</taxon>
    </lineage>
</organism>
<feature type="transmembrane region" description="Helical" evidence="7">
    <location>
        <begin position="285"/>
        <end position="305"/>
    </location>
</feature>
<evidence type="ECO:0000313" key="9">
    <source>
        <dbReference type="EMBL" id="KAG5296298.1"/>
    </source>
</evidence>
<sequence length="599" mass="64861">MRFLKSQMLSDTARREGERPILDIRTSIFEKPPNQHHLFSYLEATDILLVLMSKETRLNDEDAPVSPEIEGHVVDAETPDNPAPISNSEKGPYCEPEEVAEQDIQRPAGSPDPESSSRVHSIFTPAQRSYIAVSITLAAFFSPVSTNIYLPALNTLVGELSVSISLMNLTLTSYLIFQALAPMFMGDFADTAGRRPAILLCFAISVAASVGLALQTNYLALFIHRCVQAVGSSPTIVLATGVVADVATSDQRGTYIGWITAGALLGLAIGPVVGGVLTQHLGWRANFWSLAIFSAAFLVSFAIFFPETGRHIVGDGSHPPQKWNISVITYLARKAVRRAEDSSVAFQAPTDAPRRPKLRFPNPIKSLVILREKDTLIIILTNAIMIGSFYDINVSVTSLFHDIYGYNDFQIGLCYIPFGAGACIGSIANGFLLDYNYSRIARELGVPIVHNRQQDLRHFPVERARLQTMFPLMFVSVCAIVAFGWVLHFRVSIAAPLVLLFISGAAITGTVNTVSTLLVDLHPGKVATVTASNNLVRCLVGAGATAVISPMISGMGVGWCYTLIGFIIAATSPAMLVGIRSGPKRREQKRLNAEAQSAG</sequence>
<dbReference type="PROSITE" id="PS50850">
    <property type="entry name" value="MFS"/>
    <property type="match status" value="1"/>
</dbReference>
<comment type="subcellular location">
    <subcellularLocation>
        <location evidence="1">Membrane</location>
        <topology evidence="1">Multi-pass membrane protein</topology>
    </subcellularLocation>
</comment>
<feature type="transmembrane region" description="Helical" evidence="7">
    <location>
        <begin position="255"/>
        <end position="273"/>
    </location>
</feature>
<dbReference type="InterPro" id="IPR011701">
    <property type="entry name" value="MFS"/>
</dbReference>